<keyword evidence="2" id="KW-1185">Reference proteome</keyword>
<sequence>MIQDEFNDRIGFHERYQKNHSALVYDTYSRGSYAEAAINCWGVSDDQLISTVSQRINAHVSQAQVMSWPPHVDKLVDGKDSDELLYKFVTLLKKPKAGEDQKDPAVIALTSLLTSYITGKRTSFKVKLAVTLHGLTRSRKIIDLMHKFSLGITYKNVLNLFDAWAKFDIETNRACPDELAMGQPGTAVMDNDDFKDGTLTGANTFHRTNVMFVQPQDLVDTSAVSRQSLSIPTADDMKALCASQHRVQP</sequence>
<dbReference type="PANTHER" id="PTHR47018:SF3">
    <property type="entry name" value="MYCBP-ASSOCIATED PROTEIN"/>
    <property type="match status" value="1"/>
</dbReference>
<protein>
    <submittedName>
        <fullName evidence="1">Uncharacterized protein</fullName>
    </submittedName>
</protein>
<gene>
    <name evidence="1" type="ORF">GWK47_038368</name>
</gene>
<evidence type="ECO:0000313" key="2">
    <source>
        <dbReference type="Proteomes" id="UP000770661"/>
    </source>
</evidence>
<dbReference type="Proteomes" id="UP000770661">
    <property type="component" value="Unassembled WGS sequence"/>
</dbReference>
<accession>A0A8J4YM82</accession>
<evidence type="ECO:0000313" key="1">
    <source>
        <dbReference type="EMBL" id="KAG0725586.1"/>
    </source>
</evidence>
<name>A0A8J4YM82_CHIOP</name>
<dbReference type="OrthoDB" id="8060926at2759"/>
<dbReference type="PANTHER" id="PTHR47018">
    <property type="entry name" value="CXC DOMAIN-CONTAINING PROTEIN-RELATED"/>
    <property type="match status" value="1"/>
</dbReference>
<reference evidence="1" key="1">
    <citation type="submission" date="2020-07" db="EMBL/GenBank/DDBJ databases">
        <title>The High-quality genome of the commercially important snow crab, Chionoecetes opilio.</title>
        <authorList>
            <person name="Jeong J.-H."/>
            <person name="Ryu S."/>
        </authorList>
    </citation>
    <scope>NUCLEOTIDE SEQUENCE</scope>
    <source>
        <strain evidence="1">MADBK_172401_WGS</strain>
        <tissue evidence="1">Digestive gland</tissue>
    </source>
</reference>
<proteinExistence type="predicted"/>
<dbReference type="EMBL" id="JACEEZ010005504">
    <property type="protein sequence ID" value="KAG0725586.1"/>
    <property type="molecule type" value="Genomic_DNA"/>
</dbReference>
<comment type="caution">
    <text evidence="1">The sequence shown here is derived from an EMBL/GenBank/DDBJ whole genome shotgun (WGS) entry which is preliminary data.</text>
</comment>
<organism evidence="1 2">
    <name type="scientific">Chionoecetes opilio</name>
    <name type="common">Atlantic snow crab</name>
    <name type="synonym">Cancer opilio</name>
    <dbReference type="NCBI Taxonomy" id="41210"/>
    <lineage>
        <taxon>Eukaryota</taxon>
        <taxon>Metazoa</taxon>
        <taxon>Ecdysozoa</taxon>
        <taxon>Arthropoda</taxon>
        <taxon>Crustacea</taxon>
        <taxon>Multicrustacea</taxon>
        <taxon>Malacostraca</taxon>
        <taxon>Eumalacostraca</taxon>
        <taxon>Eucarida</taxon>
        <taxon>Decapoda</taxon>
        <taxon>Pleocyemata</taxon>
        <taxon>Brachyura</taxon>
        <taxon>Eubrachyura</taxon>
        <taxon>Majoidea</taxon>
        <taxon>Majidae</taxon>
        <taxon>Chionoecetes</taxon>
    </lineage>
</organism>
<dbReference type="AlphaFoldDB" id="A0A8J4YM82"/>